<feature type="region of interest" description="Disordered" evidence="11">
    <location>
        <begin position="86"/>
        <end position="200"/>
    </location>
</feature>
<dbReference type="AlphaFoldDB" id="A0A7W2F7N5"/>
<dbReference type="InterPro" id="IPR050428">
    <property type="entry name" value="TCS_sensor_his_kinase"/>
</dbReference>
<dbReference type="PROSITE" id="PS50109">
    <property type="entry name" value="HIS_KIN"/>
    <property type="match status" value="1"/>
</dbReference>
<protein>
    <recommendedName>
        <fullName evidence="3">histidine kinase</fullName>
        <ecNumber evidence="3">2.7.13.3</ecNumber>
    </recommendedName>
</protein>
<organism evidence="15 16">
    <name type="scientific">Rugamonas apoptosis</name>
    <dbReference type="NCBI Taxonomy" id="2758570"/>
    <lineage>
        <taxon>Bacteria</taxon>
        <taxon>Pseudomonadati</taxon>
        <taxon>Pseudomonadota</taxon>
        <taxon>Betaproteobacteria</taxon>
        <taxon>Burkholderiales</taxon>
        <taxon>Oxalobacteraceae</taxon>
        <taxon>Telluria group</taxon>
        <taxon>Rugamonas</taxon>
    </lineage>
</organism>
<reference evidence="15 16" key="1">
    <citation type="submission" date="2020-07" db="EMBL/GenBank/DDBJ databases">
        <title>Novel species isolated from subtropical streams in China.</title>
        <authorList>
            <person name="Lu H."/>
        </authorList>
    </citation>
    <scope>NUCLEOTIDE SEQUENCE [LARGE SCALE GENOMIC DNA]</scope>
    <source>
        <strain evidence="15 16">LX47W</strain>
    </source>
</reference>
<evidence type="ECO:0000256" key="5">
    <source>
        <dbReference type="ARBA" id="ARBA00022679"/>
    </source>
</evidence>
<dbReference type="RefSeq" id="WP_182152439.1">
    <property type="nucleotide sequence ID" value="NZ_JACEZU010000002.1"/>
</dbReference>
<dbReference type="InterPro" id="IPR003661">
    <property type="entry name" value="HisK_dim/P_dom"/>
</dbReference>
<evidence type="ECO:0000256" key="2">
    <source>
        <dbReference type="ARBA" id="ARBA00004370"/>
    </source>
</evidence>
<dbReference type="PANTHER" id="PTHR45436:SF5">
    <property type="entry name" value="SENSOR HISTIDINE KINASE TRCS"/>
    <property type="match status" value="1"/>
</dbReference>
<feature type="domain" description="Histidine kinase" evidence="13">
    <location>
        <begin position="347"/>
        <end position="560"/>
    </location>
</feature>
<dbReference type="SMART" id="SM00304">
    <property type="entry name" value="HAMP"/>
    <property type="match status" value="1"/>
</dbReference>
<keyword evidence="6 12" id="KW-0812">Transmembrane</keyword>
<keyword evidence="10 12" id="KW-0472">Membrane</keyword>
<dbReference type="Pfam" id="PF00512">
    <property type="entry name" value="HisKA"/>
    <property type="match status" value="1"/>
</dbReference>
<evidence type="ECO:0000256" key="1">
    <source>
        <dbReference type="ARBA" id="ARBA00000085"/>
    </source>
</evidence>
<dbReference type="Gene3D" id="1.10.287.130">
    <property type="match status" value="1"/>
</dbReference>
<dbReference type="InterPro" id="IPR036890">
    <property type="entry name" value="HATPase_C_sf"/>
</dbReference>
<evidence type="ECO:0000256" key="7">
    <source>
        <dbReference type="ARBA" id="ARBA00022777"/>
    </source>
</evidence>
<evidence type="ECO:0000259" key="14">
    <source>
        <dbReference type="PROSITE" id="PS50885"/>
    </source>
</evidence>
<dbReference type="SMART" id="SM00387">
    <property type="entry name" value="HATPase_c"/>
    <property type="match status" value="1"/>
</dbReference>
<dbReference type="GO" id="GO:0000155">
    <property type="term" value="F:phosphorelay sensor kinase activity"/>
    <property type="evidence" value="ECO:0007669"/>
    <property type="project" value="InterPro"/>
</dbReference>
<dbReference type="Pfam" id="PF00672">
    <property type="entry name" value="HAMP"/>
    <property type="match status" value="1"/>
</dbReference>
<comment type="caution">
    <text evidence="15">The sequence shown here is derived from an EMBL/GenBank/DDBJ whole genome shotgun (WGS) entry which is preliminary data.</text>
</comment>
<gene>
    <name evidence="15" type="ORF">H3H39_06070</name>
</gene>
<evidence type="ECO:0000259" key="13">
    <source>
        <dbReference type="PROSITE" id="PS50109"/>
    </source>
</evidence>
<evidence type="ECO:0000256" key="4">
    <source>
        <dbReference type="ARBA" id="ARBA00022553"/>
    </source>
</evidence>
<evidence type="ECO:0000256" key="3">
    <source>
        <dbReference type="ARBA" id="ARBA00012438"/>
    </source>
</evidence>
<sequence>MRLTIARKIALAVIAIVILCIVTMAWVTSISLQRGFVTYLNEMQTQDLDQLRQLLEARYRTEGDFEWLRHQPRALRSVLDQMKPRLLAETDDMGARRRGPGAGAGRPDRPPPEEEGPPPERAMPPPEQDMPPERNTRPEQSVRAERNTRLPERDMPPPEPDGPPGYGRPRPRADLRPPRADLPPPRAGLPPPRRLGGGDPAGFASRISIVDAQGQSLIGPPDFPPGIERDIKVEGQVVGRMRLMPLRQAGGDDASAATFLRGQLQTILLLACALIGMAILAAIWLARHLLRPVAALRGVTEKLARGEFAARAPVLSRDELAELALHVNAMAQALEENEQQRRRMLADISHELRTPLTVIRGEIEALLDGIRRADVNALDSLHAEVLRLNQLVDDLHQLALADAGDLQYHWQQLDLAALLRPLLERYRLRAQQAGLALTASLPDTPLTLTGDSGRLTQVCVNLLENSVRYTDHGGRIAVTLAADGAWAQLTVDDSAPGVPDGLLARLFDRLYRADGARGRGGSGLGLAICKAMVEAHGGSIVALPSPLGGVRMLVRLPIQPLTNQRAHG</sequence>
<dbReference type="InterPro" id="IPR003660">
    <property type="entry name" value="HAMP_dom"/>
</dbReference>
<dbReference type="PRINTS" id="PR00344">
    <property type="entry name" value="BCTRLSENSOR"/>
</dbReference>
<evidence type="ECO:0000313" key="15">
    <source>
        <dbReference type="EMBL" id="MBA5686618.1"/>
    </source>
</evidence>
<dbReference type="SUPFAM" id="SSF158472">
    <property type="entry name" value="HAMP domain-like"/>
    <property type="match status" value="1"/>
</dbReference>
<keyword evidence="7" id="KW-0418">Kinase</keyword>
<keyword evidence="9" id="KW-0902">Two-component regulatory system</keyword>
<dbReference type="InterPro" id="IPR003594">
    <property type="entry name" value="HATPase_dom"/>
</dbReference>
<dbReference type="PANTHER" id="PTHR45436">
    <property type="entry name" value="SENSOR HISTIDINE KINASE YKOH"/>
    <property type="match status" value="1"/>
</dbReference>
<dbReference type="Gene3D" id="3.30.565.10">
    <property type="entry name" value="Histidine kinase-like ATPase, C-terminal domain"/>
    <property type="match status" value="1"/>
</dbReference>
<dbReference type="EMBL" id="JACEZU010000002">
    <property type="protein sequence ID" value="MBA5686618.1"/>
    <property type="molecule type" value="Genomic_DNA"/>
</dbReference>
<proteinExistence type="predicted"/>
<feature type="domain" description="HAMP" evidence="14">
    <location>
        <begin position="287"/>
        <end position="339"/>
    </location>
</feature>
<dbReference type="InterPro" id="IPR036097">
    <property type="entry name" value="HisK_dim/P_sf"/>
</dbReference>
<comment type="subcellular location">
    <subcellularLocation>
        <location evidence="2">Membrane</location>
    </subcellularLocation>
</comment>
<dbReference type="CDD" id="cd00082">
    <property type="entry name" value="HisKA"/>
    <property type="match status" value="1"/>
</dbReference>
<dbReference type="CDD" id="cd06225">
    <property type="entry name" value="HAMP"/>
    <property type="match status" value="1"/>
</dbReference>
<dbReference type="SUPFAM" id="SSF55874">
    <property type="entry name" value="ATPase domain of HSP90 chaperone/DNA topoisomerase II/histidine kinase"/>
    <property type="match status" value="1"/>
</dbReference>
<evidence type="ECO:0000256" key="9">
    <source>
        <dbReference type="ARBA" id="ARBA00023012"/>
    </source>
</evidence>
<dbReference type="EC" id="2.7.13.3" evidence="3"/>
<feature type="transmembrane region" description="Helical" evidence="12">
    <location>
        <begin position="267"/>
        <end position="286"/>
    </location>
</feature>
<accession>A0A7W2F7N5</accession>
<dbReference type="Proteomes" id="UP000573499">
    <property type="component" value="Unassembled WGS sequence"/>
</dbReference>
<keyword evidence="16" id="KW-1185">Reference proteome</keyword>
<keyword evidence="5" id="KW-0808">Transferase</keyword>
<name>A0A7W2F7N5_9BURK</name>
<feature type="compositionally biased region" description="Basic and acidic residues" evidence="11">
    <location>
        <begin position="131"/>
        <end position="156"/>
    </location>
</feature>
<dbReference type="Gene3D" id="6.10.340.10">
    <property type="match status" value="1"/>
</dbReference>
<dbReference type="InterPro" id="IPR005467">
    <property type="entry name" value="His_kinase_dom"/>
</dbReference>
<dbReference type="SMART" id="SM00388">
    <property type="entry name" value="HisKA"/>
    <property type="match status" value="1"/>
</dbReference>
<evidence type="ECO:0000313" key="16">
    <source>
        <dbReference type="Proteomes" id="UP000573499"/>
    </source>
</evidence>
<evidence type="ECO:0000256" key="11">
    <source>
        <dbReference type="SAM" id="MobiDB-lite"/>
    </source>
</evidence>
<evidence type="ECO:0000256" key="6">
    <source>
        <dbReference type="ARBA" id="ARBA00022692"/>
    </source>
</evidence>
<evidence type="ECO:0000256" key="10">
    <source>
        <dbReference type="ARBA" id="ARBA00023136"/>
    </source>
</evidence>
<dbReference type="SUPFAM" id="SSF47384">
    <property type="entry name" value="Homodimeric domain of signal transducing histidine kinase"/>
    <property type="match status" value="1"/>
</dbReference>
<dbReference type="PROSITE" id="PS50885">
    <property type="entry name" value="HAMP"/>
    <property type="match status" value="1"/>
</dbReference>
<keyword evidence="4" id="KW-0597">Phosphoprotein</keyword>
<feature type="compositionally biased region" description="Pro residues" evidence="11">
    <location>
        <begin position="180"/>
        <end position="193"/>
    </location>
</feature>
<evidence type="ECO:0000256" key="8">
    <source>
        <dbReference type="ARBA" id="ARBA00022989"/>
    </source>
</evidence>
<keyword evidence="8 12" id="KW-1133">Transmembrane helix</keyword>
<feature type="compositionally biased region" description="Pro residues" evidence="11">
    <location>
        <begin position="119"/>
        <end position="129"/>
    </location>
</feature>
<evidence type="ECO:0000256" key="12">
    <source>
        <dbReference type="SAM" id="Phobius"/>
    </source>
</evidence>
<dbReference type="GO" id="GO:0005886">
    <property type="term" value="C:plasma membrane"/>
    <property type="evidence" value="ECO:0007669"/>
    <property type="project" value="TreeGrafter"/>
</dbReference>
<comment type="catalytic activity">
    <reaction evidence="1">
        <text>ATP + protein L-histidine = ADP + protein N-phospho-L-histidine.</text>
        <dbReference type="EC" id="2.7.13.3"/>
    </reaction>
</comment>
<dbReference type="Pfam" id="PF02518">
    <property type="entry name" value="HATPase_c"/>
    <property type="match status" value="1"/>
</dbReference>
<dbReference type="InterPro" id="IPR004358">
    <property type="entry name" value="Sig_transdc_His_kin-like_C"/>
</dbReference>